<feature type="transmembrane region" description="Helical" evidence="1">
    <location>
        <begin position="416"/>
        <end position="440"/>
    </location>
</feature>
<dbReference type="EMBL" id="JPOS01000038">
    <property type="protein sequence ID" value="KGE87125.1"/>
    <property type="molecule type" value="Genomic_DNA"/>
</dbReference>
<protein>
    <submittedName>
        <fullName evidence="2">Gluconate transporter</fullName>
    </submittedName>
</protein>
<feature type="transmembrane region" description="Helical" evidence="1">
    <location>
        <begin position="220"/>
        <end position="239"/>
    </location>
</feature>
<feature type="transmembrane region" description="Helical" evidence="1">
    <location>
        <begin position="60"/>
        <end position="78"/>
    </location>
</feature>
<dbReference type="GO" id="GO:0015128">
    <property type="term" value="F:gluconate transmembrane transporter activity"/>
    <property type="evidence" value="ECO:0007669"/>
    <property type="project" value="InterPro"/>
</dbReference>
<dbReference type="OrthoDB" id="9787129at2"/>
<feature type="transmembrane region" description="Helical" evidence="1">
    <location>
        <begin position="99"/>
        <end position="128"/>
    </location>
</feature>
<dbReference type="RefSeq" id="WP_044222501.1">
    <property type="nucleotide sequence ID" value="NZ_JBKAGJ010000015.1"/>
</dbReference>
<organism evidence="2 3">
    <name type="scientific">Phaeodactylibacter xiamenensis</name>
    <dbReference type="NCBI Taxonomy" id="1524460"/>
    <lineage>
        <taxon>Bacteria</taxon>
        <taxon>Pseudomonadati</taxon>
        <taxon>Bacteroidota</taxon>
        <taxon>Saprospiria</taxon>
        <taxon>Saprospirales</taxon>
        <taxon>Haliscomenobacteraceae</taxon>
        <taxon>Phaeodactylibacter</taxon>
    </lineage>
</organism>
<name>A0A098S4P9_9BACT</name>
<comment type="caution">
    <text evidence="2">The sequence shown here is derived from an EMBL/GenBank/DDBJ whole genome shotgun (WGS) entry which is preliminary data.</text>
</comment>
<sequence length="441" mass="45309">MPVLATVLSILLLLLLILKWRIPAFLALLIAAIAAGLGSGLEGPAVIEAMQNGMGGTLGFVATVVGLGAMFGALLENAGGAQAIAQYLIRKQRVERAPAAMAFTGFLIAIPVFFDVAFIILIPVLYALRERTGASLLKFALPLLAGLAATHAFIPPTPGPIAVAEIVGADLGWVILLGAIAGLPAVLVSGLWFGQRVARRIDPDPPAFSEAKTPDTLPPVGLILVIIGMPIVLIVLSTLAQSGTLPLPAAVLPVVQFLGHPFTALLLANLLIWYLLGLRRGYSSEVLLKATTDSMSTAGSILLLTGAGGVFKQMLVDTGAGQQIAASMTAAGLPVVVFAFLAAALIRVAQGSATVAMITGASLTAPLLSNGVHFSAGQLGAVVIAIAAGGTVLSHVNDSGFWLVKSYLGLSEKETFRSWTVLTAVLGGVGFGIAALLFYLF</sequence>
<keyword evidence="1" id="KW-0472">Membrane</keyword>
<feature type="transmembrane region" description="Helical" evidence="1">
    <location>
        <begin position="134"/>
        <end position="154"/>
    </location>
</feature>
<reference evidence="2 3" key="1">
    <citation type="journal article" date="2014" name="Int. J. Syst. Evol. Microbiol.">
        <title>Phaeodactylibacter xiamenensis gen. nov., sp. nov., a member of the family Saprospiraceae isolated from the marine alga Phaeodactylum tricornutum.</title>
        <authorList>
            <person name="Chen Z.Jr."/>
            <person name="Lei X."/>
            <person name="Lai Q."/>
            <person name="Li Y."/>
            <person name="Zhang B."/>
            <person name="Zhang J."/>
            <person name="Zhang H."/>
            <person name="Yang L."/>
            <person name="Zheng W."/>
            <person name="Tian Y."/>
            <person name="Yu Z."/>
            <person name="Xu H.Jr."/>
            <person name="Zheng T."/>
        </authorList>
    </citation>
    <scope>NUCLEOTIDE SEQUENCE [LARGE SCALE GENOMIC DNA]</scope>
    <source>
        <strain evidence="2 3">KD52</strain>
    </source>
</reference>
<dbReference type="GO" id="GO:0005886">
    <property type="term" value="C:plasma membrane"/>
    <property type="evidence" value="ECO:0007669"/>
    <property type="project" value="TreeGrafter"/>
</dbReference>
<feature type="transmembrane region" description="Helical" evidence="1">
    <location>
        <begin position="251"/>
        <end position="275"/>
    </location>
</feature>
<keyword evidence="1" id="KW-1133">Transmembrane helix</keyword>
<gene>
    <name evidence="2" type="ORF">IX84_15805</name>
</gene>
<proteinExistence type="predicted"/>
<evidence type="ECO:0000313" key="3">
    <source>
        <dbReference type="Proteomes" id="UP000029736"/>
    </source>
</evidence>
<dbReference type="NCBIfam" id="TIGR00791">
    <property type="entry name" value="gntP"/>
    <property type="match status" value="1"/>
</dbReference>
<feature type="transmembrane region" description="Helical" evidence="1">
    <location>
        <begin position="324"/>
        <end position="346"/>
    </location>
</feature>
<feature type="transmembrane region" description="Helical" evidence="1">
    <location>
        <begin position="166"/>
        <end position="193"/>
    </location>
</feature>
<dbReference type="PANTHER" id="PTHR30354:SF25">
    <property type="entry name" value="INNER MEMBRANE PERMEASE YGBN"/>
    <property type="match status" value="1"/>
</dbReference>
<dbReference type="Proteomes" id="UP000029736">
    <property type="component" value="Unassembled WGS sequence"/>
</dbReference>
<dbReference type="PANTHER" id="PTHR30354">
    <property type="entry name" value="GNT FAMILY GLUCONATE TRANSPORTER"/>
    <property type="match status" value="1"/>
</dbReference>
<evidence type="ECO:0000256" key="1">
    <source>
        <dbReference type="SAM" id="Phobius"/>
    </source>
</evidence>
<dbReference type="PIRSF" id="PIRSF002746">
    <property type="entry name" value="Gluconate_transporter"/>
    <property type="match status" value="1"/>
</dbReference>
<dbReference type="Pfam" id="PF02447">
    <property type="entry name" value="GntP_permease"/>
    <property type="match status" value="1"/>
</dbReference>
<evidence type="ECO:0000313" key="2">
    <source>
        <dbReference type="EMBL" id="KGE87125.1"/>
    </source>
</evidence>
<keyword evidence="3" id="KW-1185">Reference proteome</keyword>
<dbReference type="AlphaFoldDB" id="A0A098S4P9"/>
<dbReference type="STRING" id="1524460.IX84_15805"/>
<dbReference type="InterPro" id="IPR003474">
    <property type="entry name" value="Glcn_transporter"/>
</dbReference>
<feature type="transmembrane region" description="Helical" evidence="1">
    <location>
        <begin position="295"/>
        <end position="312"/>
    </location>
</feature>
<keyword evidence="1" id="KW-0812">Transmembrane</keyword>
<accession>A0A098S4P9</accession>